<dbReference type="RefSeq" id="WP_223792521.1">
    <property type="nucleotide sequence ID" value="NZ_JAIOUQ010000016.1"/>
</dbReference>
<accession>A0A8T5UXG5</accession>
<dbReference type="EMBL" id="JAIOUQ010000016">
    <property type="protein sequence ID" value="MBZ2166987.1"/>
    <property type="molecule type" value="Genomic_DNA"/>
</dbReference>
<sequence length="626" mass="72281">MSQKLAGMLYQEDINFESALNLWGSLDAKINLLKNVYKNPKKHYTILSFVEILQENGESIFEPKVIHKIQKEVQTIIELPKHHNMVVGSLGSDTLVVVDPRQKIVYYETVIIKNDNDYSKQKKVIEAYPSEVIVYDSPLAEEPRKFEIKWESKVKKSVLTTGPDLLEDIKNDLIRDGYVTANRLINDILPALMNTYIRQDLAEIKTDIETPGFFHNPSTNEIIGVNYDLTGSVHEELKQGLEILNDLVKYYTGNETKLATIFKWGLISPFIYSKKQQGNWTPWPYLYGKAKSGKTTLGQMVLYMWGEPDQNNDLTGSGFDTVARVGGKISQSTFPIVVNEPAGAFQRVSVTEMLKGAIERTISRGRYEGRRFTNIPSFNPVVLTANTFVPDDDALIRRLLVINFTHNEKKSDKEIEAFETEWQTKNHKKCKFNLLKPISQAAALEYTSDSTLWDLDWKELADILIKRIYADVNMEVPGWLYNWSKSESMEDMDEEHREDIRIFLLDQINRAYGRVQVLDPETGATKLDDYNENLKGVNKFKEKVWTVLNERLIAWMIPIEQKNTKYVCFTIGFKKEIHHELKVCQPLKGLAELMGWKYTKVRLPKDQKVIKIQMDKFMNFLYPSND</sequence>
<evidence type="ECO:0000313" key="2">
    <source>
        <dbReference type="Proteomes" id="UP000825933"/>
    </source>
</evidence>
<name>A0A8T5UXG5_9EURY</name>
<protein>
    <submittedName>
        <fullName evidence="1">Uncharacterized protein</fullName>
    </submittedName>
</protein>
<comment type="caution">
    <text evidence="1">The sequence shown here is derived from an EMBL/GenBank/DDBJ whole genome shotgun (WGS) entry which is preliminary data.</text>
</comment>
<proteinExistence type="predicted"/>
<evidence type="ECO:0000313" key="1">
    <source>
        <dbReference type="EMBL" id="MBZ2166987.1"/>
    </source>
</evidence>
<organism evidence="1 2">
    <name type="scientific">Methanobacterium spitsbergense</name>
    <dbReference type="NCBI Taxonomy" id="2874285"/>
    <lineage>
        <taxon>Archaea</taxon>
        <taxon>Methanobacteriati</taxon>
        <taxon>Methanobacteriota</taxon>
        <taxon>Methanomada group</taxon>
        <taxon>Methanobacteria</taxon>
        <taxon>Methanobacteriales</taxon>
        <taxon>Methanobacteriaceae</taxon>
        <taxon>Methanobacterium</taxon>
    </lineage>
</organism>
<dbReference type="Proteomes" id="UP000825933">
    <property type="component" value="Unassembled WGS sequence"/>
</dbReference>
<reference evidence="2" key="1">
    <citation type="journal article" date="2022" name="Microbiol. Resour. Announc.">
        <title>Draft Genome Sequence of a Methanogenic Archaeon from West Spitsbergen Permafrost.</title>
        <authorList>
            <person name="Trubitsyn V."/>
            <person name="Rivkina E."/>
            <person name="Shcherbakova V."/>
        </authorList>
    </citation>
    <scope>NUCLEOTIDE SEQUENCE [LARGE SCALE GENOMIC DNA]</scope>
    <source>
        <strain evidence="2">VT</strain>
    </source>
</reference>
<gene>
    <name evidence="1" type="ORF">K8N75_13160</name>
</gene>
<keyword evidence="2" id="KW-1185">Reference proteome</keyword>
<dbReference type="AlphaFoldDB" id="A0A8T5UXG5"/>